<dbReference type="NCBIfam" id="TIGR00099">
    <property type="entry name" value="Cof-subfamily"/>
    <property type="match status" value="1"/>
</dbReference>
<dbReference type="Gene3D" id="3.40.50.1000">
    <property type="entry name" value="HAD superfamily/HAD-like"/>
    <property type="match status" value="1"/>
</dbReference>
<comment type="caution">
    <text evidence="1">The sequence shown here is derived from an EMBL/GenBank/DDBJ whole genome shotgun (WGS) entry which is preliminary data.</text>
</comment>
<reference evidence="1" key="2">
    <citation type="journal article" date="2021" name="PeerJ">
        <title>Extensive microbial diversity within the chicken gut microbiome revealed by metagenomics and culture.</title>
        <authorList>
            <person name="Gilroy R."/>
            <person name="Ravi A."/>
            <person name="Getino M."/>
            <person name="Pursley I."/>
            <person name="Horton D.L."/>
            <person name="Alikhan N.F."/>
            <person name="Baker D."/>
            <person name="Gharbi K."/>
            <person name="Hall N."/>
            <person name="Watson M."/>
            <person name="Adriaenssens E.M."/>
            <person name="Foster-Nyarko E."/>
            <person name="Jarju S."/>
            <person name="Secka A."/>
            <person name="Antonio M."/>
            <person name="Oren A."/>
            <person name="Chaudhuri R.R."/>
            <person name="La Ragione R."/>
            <person name="Hildebrand F."/>
            <person name="Pallen M.J."/>
        </authorList>
    </citation>
    <scope>NUCLEOTIDE SEQUENCE</scope>
    <source>
        <strain evidence="1">CHK176-22527</strain>
    </source>
</reference>
<protein>
    <submittedName>
        <fullName evidence="1">HAD family phosphatase</fullName>
    </submittedName>
</protein>
<dbReference type="SUPFAM" id="SSF56784">
    <property type="entry name" value="HAD-like"/>
    <property type="match status" value="1"/>
</dbReference>
<dbReference type="InterPro" id="IPR000150">
    <property type="entry name" value="Cof"/>
</dbReference>
<dbReference type="PANTHER" id="PTHR10000:SF8">
    <property type="entry name" value="HAD SUPERFAMILY HYDROLASE-LIKE, TYPE 3"/>
    <property type="match status" value="1"/>
</dbReference>
<evidence type="ECO:0000313" key="2">
    <source>
        <dbReference type="Proteomes" id="UP000824159"/>
    </source>
</evidence>
<dbReference type="GO" id="GO:0016791">
    <property type="term" value="F:phosphatase activity"/>
    <property type="evidence" value="ECO:0007669"/>
    <property type="project" value="TreeGrafter"/>
</dbReference>
<dbReference type="PANTHER" id="PTHR10000">
    <property type="entry name" value="PHOSPHOSERINE PHOSPHATASE"/>
    <property type="match status" value="1"/>
</dbReference>
<name>A0A9D1HDW1_9FIRM</name>
<dbReference type="SFLD" id="SFLDG01140">
    <property type="entry name" value="C2.B:_Phosphomannomutase_and_P"/>
    <property type="match status" value="1"/>
</dbReference>
<dbReference type="AlphaFoldDB" id="A0A9D1HDW1"/>
<dbReference type="Proteomes" id="UP000824159">
    <property type="component" value="Unassembled WGS sequence"/>
</dbReference>
<dbReference type="InterPro" id="IPR036412">
    <property type="entry name" value="HAD-like_sf"/>
</dbReference>
<dbReference type="Gene3D" id="3.30.1240.10">
    <property type="match status" value="1"/>
</dbReference>
<sequence>MAIKLIALDLDGTTLSSKKNISSRNRAAMESAAAKGVNIVVATGRPFSALPKDVFEIEAIRYILTSNGASITDVKEKRTFYENCISSASVEKAVELLKRYDYILEGFVKGEAYIQGDYYEYVKRTGKSFRDVNYILETRKPVEDIYEFLLENKEHIENINVNFEDMSDKPKMYSELIKLPDVTITSSLKNNLEIGGATTSKAEALRKMGELLGIKQEEMMAIGDSPNDIEMLKAAGMSVAVGNAEEEVKEQASYISADNDNDGVAEAIEKFVLKK</sequence>
<dbReference type="NCBIfam" id="TIGR01484">
    <property type="entry name" value="HAD-SF-IIB"/>
    <property type="match status" value="1"/>
</dbReference>
<dbReference type="CDD" id="cd07516">
    <property type="entry name" value="HAD_Pase"/>
    <property type="match status" value="1"/>
</dbReference>
<accession>A0A9D1HDW1</accession>
<dbReference type="InterPro" id="IPR023214">
    <property type="entry name" value="HAD_sf"/>
</dbReference>
<dbReference type="GO" id="GO:0005829">
    <property type="term" value="C:cytosol"/>
    <property type="evidence" value="ECO:0007669"/>
    <property type="project" value="TreeGrafter"/>
</dbReference>
<reference evidence="1" key="1">
    <citation type="submission" date="2020-10" db="EMBL/GenBank/DDBJ databases">
        <authorList>
            <person name="Gilroy R."/>
        </authorList>
    </citation>
    <scope>NUCLEOTIDE SEQUENCE</scope>
    <source>
        <strain evidence="1">CHK176-22527</strain>
    </source>
</reference>
<dbReference type="GO" id="GO:0000287">
    <property type="term" value="F:magnesium ion binding"/>
    <property type="evidence" value="ECO:0007669"/>
    <property type="project" value="TreeGrafter"/>
</dbReference>
<dbReference type="EMBL" id="DVLX01000099">
    <property type="protein sequence ID" value="HIU00262.1"/>
    <property type="molecule type" value="Genomic_DNA"/>
</dbReference>
<proteinExistence type="predicted"/>
<organism evidence="1 2">
    <name type="scientific">Candidatus Allocopromorpha excrementavium</name>
    <dbReference type="NCBI Taxonomy" id="2840741"/>
    <lineage>
        <taxon>Bacteria</taxon>
        <taxon>Bacillati</taxon>
        <taxon>Bacillota</taxon>
        <taxon>Clostridia</taxon>
        <taxon>Eubacteriales</taxon>
        <taxon>Eubacteriaceae</taxon>
        <taxon>Eubacteriaceae incertae sedis</taxon>
        <taxon>Candidatus Allocopromorpha</taxon>
    </lineage>
</organism>
<dbReference type="InterPro" id="IPR006379">
    <property type="entry name" value="HAD-SF_hydro_IIB"/>
</dbReference>
<dbReference type="SFLD" id="SFLDS00003">
    <property type="entry name" value="Haloacid_Dehalogenase"/>
    <property type="match status" value="1"/>
</dbReference>
<evidence type="ECO:0000313" key="1">
    <source>
        <dbReference type="EMBL" id="HIU00262.1"/>
    </source>
</evidence>
<dbReference type="Pfam" id="PF08282">
    <property type="entry name" value="Hydrolase_3"/>
    <property type="match status" value="1"/>
</dbReference>
<gene>
    <name evidence="1" type="ORF">IAD12_08500</name>
</gene>